<sequence length="62" mass="6573">MICPMTLANPEAFNHGAMECDPDCALAFEWNGQLSCALAIRCVGMQGANTQPLEDDDAKGGE</sequence>
<proteinExistence type="predicted"/>
<name>A0A3N0AUF6_9ACTN</name>
<keyword evidence="2" id="KW-1185">Reference proteome</keyword>
<organism evidence="1 2">
    <name type="scientific">Adlercreutzia equolifaciens subsp. celatus DSM 18785</name>
    <dbReference type="NCBI Taxonomy" id="1121021"/>
    <lineage>
        <taxon>Bacteria</taxon>
        <taxon>Bacillati</taxon>
        <taxon>Actinomycetota</taxon>
        <taxon>Coriobacteriia</taxon>
        <taxon>Eggerthellales</taxon>
        <taxon>Eggerthellaceae</taxon>
        <taxon>Adlercreutzia</taxon>
    </lineage>
</organism>
<gene>
    <name evidence="1" type="ORF">DMP10_06640</name>
</gene>
<dbReference type="AlphaFoldDB" id="A0A3N0AUF6"/>
<dbReference type="Proteomes" id="UP000278327">
    <property type="component" value="Unassembled WGS sequence"/>
</dbReference>
<evidence type="ECO:0000313" key="1">
    <source>
        <dbReference type="EMBL" id="RNL37936.1"/>
    </source>
</evidence>
<evidence type="ECO:0000313" key="2">
    <source>
        <dbReference type="Proteomes" id="UP000278327"/>
    </source>
</evidence>
<accession>A0A3N0AUF6</accession>
<protein>
    <submittedName>
        <fullName evidence="1">Uncharacterized protein</fullName>
    </submittedName>
</protein>
<comment type="caution">
    <text evidence="1">The sequence shown here is derived from an EMBL/GenBank/DDBJ whole genome shotgun (WGS) entry which is preliminary data.</text>
</comment>
<dbReference type="EMBL" id="QICA01000009">
    <property type="protein sequence ID" value="RNL37936.1"/>
    <property type="molecule type" value="Genomic_DNA"/>
</dbReference>
<reference evidence="1 2" key="1">
    <citation type="journal article" date="2019" name="Microbiol. Resour. Announc.">
        <title>Draft Genome Sequences of Type Strains of Gordonibacter faecihominis, Paraeggerthella hongkongensis, Parvibacter caecicola,Slackia equolifaciens, Slackia faecicanis, and Slackia isoflavoniconvertens.</title>
        <authorList>
            <person name="Danylec N."/>
            <person name="Stoll D.A."/>
            <person name="Dotsch A."/>
            <person name="Huch M."/>
        </authorList>
    </citation>
    <scope>NUCLEOTIDE SEQUENCE [LARGE SCALE GENOMIC DNA]</scope>
    <source>
        <strain evidence="1 2">DSM 18785</strain>
    </source>
</reference>